<gene>
    <name evidence="1" type="ORF">SAMN02982985_03110</name>
</gene>
<dbReference type="NCBIfam" id="TIGR03347">
    <property type="entry name" value="VI_chp_1"/>
    <property type="match status" value="1"/>
</dbReference>
<evidence type="ECO:0000313" key="2">
    <source>
        <dbReference type="Proteomes" id="UP000199470"/>
    </source>
</evidence>
<dbReference type="RefSeq" id="WP_093388609.1">
    <property type="nucleotide sequence ID" value="NZ_FOTW01000014.1"/>
</dbReference>
<dbReference type="PANTHER" id="PTHR35564:SF4">
    <property type="entry name" value="CYTOPLASMIC PROTEIN"/>
    <property type="match status" value="1"/>
</dbReference>
<sequence>MQSPQRRQHHSVIQRLLDQPHRFDLIQSLRMLDLWLRRNGIAHEAALPRHVRFRNSVSMNFPASQIESLSAVGEIDIDTDQDLQSALAGGQLYQLSITPAYLGFFGVNGVMPNHYTDGIASQILIKKFEGARAFFDIFSNRLLNLHYQAWAKYRIHYRLDAQGRDVLLPMQLALAGVRRPSKLPAAEEEAARDDSIIEDEFIAHYAAVLRHRPVSPRVIAGVLSEYFALPIQVEQFVGCWDNLADKDIFKLGVQNHVLGEGVILGTRRWDRQFRVRLRVGPLSRADFDRFLPGGENRRTVEKLLALFPLPSVEFDMCLVLRAADVLPVALGDQCNSRLGLGAFLVTQPSTKDRDDIVFKLDV</sequence>
<dbReference type="Proteomes" id="UP000199470">
    <property type="component" value="Unassembled WGS sequence"/>
</dbReference>
<dbReference type="PANTHER" id="PTHR35564">
    <property type="match status" value="1"/>
</dbReference>
<dbReference type="InterPro" id="IPR010732">
    <property type="entry name" value="T6SS_TssG-like"/>
</dbReference>
<proteinExistence type="predicted"/>
<dbReference type="EMBL" id="FOTW01000014">
    <property type="protein sequence ID" value="SFM18675.1"/>
    <property type="molecule type" value="Genomic_DNA"/>
</dbReference>
<protein>
    <submittedName>
        <fullName evidence="1">Type VI secretion system protein ImpH</fullName>
    </submittedName>
</protein>
<organism evidence="1 2">
    <name type="scientific">Rugamonas rubra</name>
    <dbReference type="NCBI Taxonomy" id="758825"/>
    <lineage>
        <taxon>Bacteria</taxon>
        <taxon>Pseudomonadati</taxon>
        <taxon>Pseudomonadota</taxon>
        <taxon>Betaproteobacteria</taxon>
        <taxon>Burkholderiales</taxon>
        <taxon>Oxalobacteraceae</taxon>
        <taxon>Telluria group</taxon>
        <taxon>Rugamonas</taxon>
    </lineage>
</organism>
<accession>A0A1I4NTE6</accession>
<dbReference type="OrthoDB" id="1523296at2"/>
<name>A0A1I4NTE6_9BURK</name>
<dbReference type="AlphaFoldDB" id="A0A1I4NTE6"/>
<dbReference type="STRING" id="758825.SAMN02982985_03110"/>
<evidence type="ECO:0000313" key="1">
    <source>
        <dbReference type="EMBL" id="SFM18675.1"/>
    </source>
</evidence>
<dbReference type="Pfam" id="PF06996">
    <property type="entry name" value="T6SS_TssG"/>
    <property type="match status" value="1"/>
</dbReference>
<keyword evidence="2" id="KW-1185">Reference proteome</keyword>
<reference evidence="1 2" key="1">
    <citation type="submission" date="2016-10" db="EMBL/GenBank/DDBJ databases">
        <authorList>
            <person name="de Groot N.N."/>
        </authorList>
    </citation>
    <scope>NUCLEOTIDE SEQUENCE [LARGE SCALE GENOMIC DNA]</scope>
    <source>
        <strain evidence="1 2">ATCC 43154</strain>
    </source>
</reference>